<reference evidence="8 9" key="1">
    <citation type="submission" date="2019-09" db="EMBL/GenBank/DDBJ databases">
        <title>Distinct polysaccharide growth profiles of human intestinal Prevotella copri isolates.</title>
        <authorList>
            <person name="Fehlner-Peach H."/>
            <person name="Magnabosco C."/>
            <person name="Raghavan V."/>
            <person name="Scher J.U."/>
            <person name="Tett A."/>
            <person name="Cox L.M."/>
            <person name="Gottsegen C."/>
            <person name="Watters A."/>
            <person name="Wiltshire- Gordon J.D."/>
            <person name="Segata N."/>
            <person name="Bonneau R."/>
            <person name="Littman D.R."/>
        </authorList>
    </citation>
    <scope>NUCLEOTIDE SEQUENCE [LARGE SCALE GENOMIC DNA]</scope>
    <source>
        <strain evidence="9">iAA917</strain>
    </source>
</reference>
<feature type="domain" description="SusD-like N-terminal" evidence="7">
    <location>
        <begin position="18"/>
        <end position="232"/>
    </location>
</feature>
<keyword evidence="5" id="KW-0998">Cell outer membrane</keyword>
<dbReference type="AlphaFoldDB" id="A0A6G1VI85"/>
<organism evidence="8 9">
    <name type="scientific">Segatella copri</name>
    <dbReference type="NCBI Taxonomy" id="165179"/>
    <lineage>
        <taxon>Bacteria</taxon>
        <taxon>Pseudomonadati</taxon>
        <taxon>Bacteroidota</taxon>
        <taxon>Bacteroidia</taxon>
        <taxon>Bacteroidales</taxon>
        <taxon>Prevotellaceae</taxon>
        <taxon>Segatella</taxon>
    </lineage>
</organism>
<dbReference type="SUPFAM" id="SSF48452">
    <property type="entry name" value="TPR-like"/>
    <property type="match status" value="1"/>
</dbReference>
<dbReference type="InterPro" id="IPR012944">
    <property type="entry name" value="SusD_RagB_dom"/>
</dbReference>
<accession>A0A6G1VI85</accession>
<dbReference type="InterPro" id="IPR033985">
    <property type="entry name" value="SusD-like_N"/>
</dbReference>
<dbReference type="Gene3D" id="1.25.40.390">
    <property type="match status" value="1"/>
</dbReference>
<comment type="caution">
    <text evidence="8">The sequence shown here is derived from an EMBL/GenBank/DDBJ whole genome shotgun (WGS) entry which is preliminary data.</text>
</comment>
<proteinExistence type="inferred from homology"/>
<comment type="similarity">
    <text evidence="2">Belongs to the SusD family.</text>
</comment>
<feature type="domain" description="RagB/SusD" evidence="6">
    <location>
        <begin position="327"/>
        <end position="503"/>
    </location>
</feature>
<dbReference type="OrthoDB" id="1100079at2"/>
<name>A0A6G1VI85_9BACT</name>
<keyword evidence="4" id="KW-0472">Membrane</keyword>
<protein>
    <submittedName>
        <fullName evidence="8">RagB/SusD family nutrient uptake outer membrane protein</fullName>
    </submittedName>
</protein>
<dbReference type="Pfam" id="PF14322">
    <property type="entry name" value="SusD-like_3"/>
    <property type="match status" value="1"/>
</dbReference>
<keyword evidence="3" id="KW-0732">Signal</keyword>
<comment type="subcellular location">
    <subcellularLocation>
        <location evidence="1">Cell outer membrane</location>
    </subcellularLocation>
</comment>
<dbReference type="GO" id="GO:0009279">
    <property type="term" value="C:cell outer membrane"/>
    <property type="evidence" value="ECO:0007669"/>
    <property type="project" value="UniProtKB-SubCell"/>
</dbReference>
<dbReference type="Pfam" id="PF07980">
    <property type="entry name" value="SusD_RagB"/>
    <property type="match status" value="1"/>
</dbReference>
<dbReference type="InterPro" id="IPR011990">
    <property type="entry name" value="TPR-like_helical_dom_sf"/>
</dbReference>
<dbReference type="EMBL" id="VZAH01000014">
    <property type="protein sequence ID" value="MQP13139.1"/>
    <property type="molecule type" value="Genomic_DNA"/>
</dbReference>
<evidence type="ECO:0000256" key="1">
    <source>
        <dbReference type="ARBA" id="ARBA00004442"/>
    </source>
</evidence>
<dbReference type="CDD" id="cd08977">
    <property type="entry name" value="SusD"/>
    <property type="match status" value="1"/>
</dbReference>
<evidence type="ECO:0000313" key="8">
    <source>
        <dbReference type="EMBL" id="MQP13139.1"/>
    </source>
</evidence>
<sequence>MGVSLALMATTLSSCDLDTTPTTSLDSDAAFKTTTYAENVLRGAWSYAFNEGQTYQSIGIFSVLLSDDFMGSDCVKAKSYGYSQCYNLTVGYGRSQHNSVLWDICYDAINNCNNIIANIDKASGSDTDKSRIKGQAYATRGYMYMMLASHFAFSVEKDPNAVCVPIYTEPTNMNQALTGNPAASVKEVYDQALADLKKSVELIPEKYNRGVNTTDYYKINHTVAMGILARTALYARDWQTAYDYASKVLEKNPYLMTEAEYKSGFNNCNNGEWLWGYSATQDDSDGAYTMNFKDKSLDGYGSLCVDPYFVENYNDNDYRKDLFQDWGYTAQGGKVVRLLNSKFAFQDIDNGITDMDLMRTSEMYLIKAEAAYYLHHTDEAKSVLYTLQQARMKEGKTAPEITATGEDLLKAIWLERRLELWGEGFAITDIIRNQQSIERKEFEGPVIIKEEDEEGNITTEDATGTGHDVLKFNDGTDFCPNSKYYLYRIPLNEELQNQNLYKNHEKLDFYR</sequence>
<evidence type="ECO:0000313" key="9">
    <source>
        <dbReference type="Proteomes" id="UP000477980"/>
    </source>
</evidence>
<evidence type="ECO:0000256" key="3">
    <source>
        <dbReference type="ARBA" id="ARBA00022729"/>
    </source>
</evidence>
<gene>
    <name evidence="8" type="ORF">F7D25_01640</name>
</gene>
<evidence type="ECO:0000259" key="7">
    <source>
        <dbReference type="Pfam" id="PF14322"/>
    </source>
</evidence>
<dbReference type="Proteomes" id="UP000477980">
    <property type="component" value="Unassembled WGS sequence"/>
</dbReference>
<evidence type="ECO:0000256" key="2">
    <source>
        <dbReference type="ARBA" id="ARBA00006275"/>
    </source>
</evidence>
<evidence type="ECO:0000256" key="4">
    <source>
        <dbReference type="ARBA" id="ARBA00023136"/>
    </source>
</evidence>
<evidence type="ECO:0000256" key="5">
    <source>
        <dbReference type="ARBA" id="ARBA00023237"/>
    </source>
</evidence>
<evidence type="ECO:0000259" key="6">
    <source>
        <dbReference type="Pfam" id="PF07980"/>
    </source>
</evidence>